<dbReference type="InterPro" id="IPR036567">
    <property type="entry name" value="RHF-like"/>
</dbReference>
<accession>H1XUM4</accession>
<dbReference type="Pfam" id="PF02482">
    <property type="entry name" value="Ribosomal_S30AE"/>
    <property type="match status" value="1"/>
</dbReference>
<dbReference type="EMBL" id="CM001402">
    <property type="protein sequence ID" value="EHO40523.1"/>
    <property type="molecule type" value="Genomic_DNA"/>
</dbReference>
<dbReference type="Proteomes" id="UP000004671">
    <property type="component" value="Chromosome"/>
</dbReference>
<reference evidence="2 3" key="1">
    <citation type="submission" date="2011-09" db="EMBL/GenBank/DDBJ databases">
        <title>The permanent draft genome of Caldithrix abyssi DSM 13497.</title>
        <authorList>
            <consortium name="US DOE Joint Genome Institute (JGI-PGF)"/>
            <person name="Lucas S."/>
            <person name="Han J."/>
            <person name="Lapidus A."/>
            <person name="Bruce D."/>
            <person name="Goodwin L."/>
            <person name="Pitluck S."/>
            <person name="Peters L."/>
            <person name="Kyrpides N."/>
            <person name="Mavromatis K."/>
            <person name="Ivanova N."/>
            <person name="Mikhailova N."/>
            <person name="Chertkov O."/>
            <person name="Detter J.C."/>
            <person name="Tapia R."/>
            <person name="Han C."/>
            <person name="Land M."/>
            <person name="Hauser L."/>
            <person name="Markowitz V."/>
            <person name="Cheng J.-F."/>
            <person name="Hugenholtz P."/>
            <person name="Woyke T."/>
            <person name="Wu D."/>
            <person name="Spring S."/>
            <person name="Brambilla E."/>
            <person name="Klenk H.-P."/>
            <person name="Eisen J.A."/>
        </authorList>
    </citation>
    <scope>NUCLEOTIDE SEQUENCE [LARGE SCALE GENOMIC DNA]</scope>
    <source>
        <strain evidence="2 3">DSM 13497</strain>
    </source>
</reference>
<dbReference type="CDD" id="cd00552">
    <property type="entry name" value="RaiA"/>
    <property type="match status" value="1"/>
</dbReference>
<name>H1XUM4_CALAY</name>
<keyword evidence="3" id="KW-1185">Reference proteome</keyword>
<dbReference type="STRING" id="880073.Cabys_68"/>
<protein>
    <submittedName>
        <fullName evidence="1">Putative sigma-54 modulation protein</fullName>
    </submittedName>
    <submittedName>
        <fullName evidence="2">Ribosomal subunit interface protein</fullName>
    </submittedName>
</protein>
<dbReference type="FunCoup" id="H1XUM4">
    <property type="interactions" value="277"/>
</dbReference>
<dbReference type="eggNOG" id="COG1544">
    <property type="taxonomic scope" value="Bacteria"/>
</dbReference>
<dbReference type="Proteomes" id="UP000183868">
    <property type="component" value="Chromosome"/>
</dbReference>
<gene>
    <name evidence="1" type="ORF">Cabys_68</name>
    <name evidence="2" type="ORF">Calab_0886</name>
</gene>
<dbReference type="Gene3D" id="3.30.160.100">
    <property type="entry name" value="Ribosome hibernation promotion factor-like"/>
    <property type="match status" value="1"/>
</dbReference>
<dbReference type="EMBL" id="CP018099">
    <property type="protein sequence ID" value="APF16819.1"/>
    <property type="molecule type" value="Genomic_DNA"/>
</dbReference>
<evidence type="ECO:0000313" key="4">
    <source>
        <dbReference type="Proteomes" id="UP000183868"/>
    </source>
</evidence>
<dbReference type="RefSeq" id="WP_006927520.1">
    <property type="nucleotide sequence ID" value="NZ_CM001402.1"/>
</dbReference>
<reference evidence="1 4" key="2">
    <citation type="submission" date="2016-11" db="EMBL/GenBank/DDBJ databases">
        <title>Genomic analysis of Caldithrix abyssi and proposal of a novel bacterial phylum Caldithrichaeota.</title>
        <authorList>
            <person name="Kublanov I."/>
            <person name="Sigalova O."/>
            <person name="Gavrilov S."/>
            <person name="Lebedinsky A."/>
            <person name="Ivanova N."/>
            <person name="Daum C."/>
            <person name="Reddy T."/>
            <person name="Klenk H.P."/>
            <person name="Goker M."/>
            <person name="Reva O."/>
            <person name="Miroshnichenko M."/>
            <person name="Kyprides N."/>
            <person name="Woyke T."/>
            <person name="Gelfand M."/>
        </authorList>
    </citation>
    <scope>NUCLEOTIDE SEQUENCE [LARGE SCALE GENOMIC DNA]</scope>
    <source>
        <strain evidence="1 4">LF13</strain>
    </source>
</reference>
<dbReference type="InterPro" id="IPR003489">
    <property type="entry name" value="RHF/RaiA"/>
</dbReference>
<dbReference type="AlphaFoldDB" id="H1XUM4"/>
<proteinExistence type="predicted"/>
<evidence type="ECO:0000313" key="2">
    <source>
        <dbReference type="EMBL" id="EHO40523.1"/>
    </source>
</evidence>
<organism evidence="2 3">
    <name type="scientific">Caldithrix abyssi DSM 13497</name>
    <dbReference type="NCBI Taxonomy" id="880073"/>
    <lineage>
        <taxon>Bacteria</taxon>
        <taxon>Pseudomonadati</taxon>
        <taxon>Calditrichota</taxon>
        <taxon>Calditrichia</taxon>
        <taxon>Calditrichales</taxon>
        <taxon>Calditrichaceae</taxon>
        <taxon>Caldithrix</taxon>
    </lineage>
</organism>
<dbReference type="SUPFAM" id="SSF69754">
    <property type="entry name" value="Ribosome binding protein Y (YfiA homologue)"/>
    <property type="match status" value="1"/>
</dbReference>
<evidence type="ECO:0000313" key="3">
    <source>
        <dbReference type="Proteomes" id="UP000004671"/>
    </source>
</evidence>
<evidence type="ECO:0000313" key="1">
    <source>
        <dbReference type="EMBL" id="APF16819.1"/>
    </source>
</evidence>
<dbReference type="NCBIfam" id="TIGR00741">
    <property type="entry name" value="yfiA"/>
    <property type="match status" value="1"/>
</dbReference>
<dbReference type="HOGENOM" id="CLU_071472_3_1_0"/>
<dbReference type="KEGG" id="caby:Cabys_68"/>
<sequence length="105" mass="12628">MNVSITTRGYKAPERLKNYLVDKLRRLNRFEDQIMDIEAIFSYEKLDQVVEFKVNLRKKQFIIKERSEDIFKSIDLAIDNVERQITKIKGKIREHKKKKISDVIE</sequence>
<dbReference type="InParanoid" id="H1XUM4"/>
<dbReference type="PaxDb" id="880073-Calab_0886"/>